<gene>
    <name evidence="2" type="ORF">SAMN04489732_103490</name>
</gene>
<keyword evidence="3" id="KW-1185">Reference proteome</keyword>
<evidence type="ECO:0000313" key="2">
    <source>
        <dbReference type="EMBL" id="SEP07242.1"/>
    </source>
</evidence>
<dbReference type="STRING" id="394193.SAMN04489732_103490"/>
<accession>A0A1H8UVJ8</accession>
<feature type="compositionally biased region" description="Basic and acidic residues" evidence="1">
    <location>
        <begin position="20"/>
        <end position="42"/>
    </location>
</feature>
<proteinExistence type="predicted"/>
<dbReference type="Proteomes" id="UP000198582">
    <property type="component" value="Unassembled WGS sequence"/>
</dbReference>
<reference evidence="2 3" key="1">
    <citation type="submission" date="2016-10" db="EMBL/GenBank/DDBJ databases">
        <authorList>
            <person name="de Groot N.N."/>
        </authorList>
    </citation>
    <scope>NUCLEOTIDE SEQUENCE [LARGE SCALE GENOMIC DNA]</scope>
    <source>
        <strain evidence="2 3">DSM 44993</strain>
    </source>
</reference>
<name>A0A1H8UVJ8_9PSEU</name>
<dbReference type="EMBL" id="FOEF01000003">
    <property type="protein sequence ID" value="SEP07242.1"/>
    <property type="molecule type" value="Genomic_DNA"/>
</dbReference>
<feature type="region of interest" description="Disordered" evidence="1">
    <location>
        <begin position="1"/>
        <end position="77"/>
    </location>
</feature>
<protein>
    <submittedName>
        <fullName evidence="2">Uncharacterized protein</fullName>
    </submittedName>
</protein>
<sequence length="77" mass="7695">MGRRIVVGDARDVGQPVDPRPGHGHDPLDPGRVGDVRDHGDEVAGSGFGGEGVQAVGGEIGRDHPAGAAVSIRVPGA</sequence>
<organism evidence="2 3">
    <name type="scientific">Amycolatopsis saalfeldensis</name>
    <dbReference type="NCBI Taxonomy" id="394193"/>
    <lineage>
        <taxon>Bacteria</taxon>
        <taxon>Bacillati</taxon>
        <taxon>Actinomycetota</taxon>
        <taxon>Actinomycetes</taxon>
        <taxon>Pseudonocardiales</taxon>
        <taxon>Pseudonocardiaceae</taxon>
        <taxon>Amycolatopsis</taxon>
    </lineage>
</organism>
<evidence type="ECO:0000313" key="3">
    <source>
        <dbReference type="Proteomes" id="UP000198582"/>
    </source>
</evidence>
<dbReference type="AlphaFoldDB" id="A0A1H8UVJ8"/>
<evidence type="ECO:0000256" key="1">
    <source>
        <dbReference type="SAM" id="MobiDB-lite"/>
    </source>
</evidence>